<dbReference type="PROSITE" id="PS50082">
    <property type="entry name" value="WD_REPEATS_2"/>
    <property type="match status" value="1"/>
</dbReference>
<evidence type="ECO:0000256" key="5">
    <source>
        <dbReference type="ARBA" id="ARBA00022833"/>
    </source>
</evidence>
<dbReference type="InterPro" id="IPR013010">
    <property type="entry name" value="Znf_SIAH"/>
</dbReference>
<feature type="compositionally biased region" description="Basic and acidic residues" evidence="8">
    <location>
        <begin position="32"/>
        <end position="54"/>
    </location>
</feature>
<evidence type="ECO:0000256" key="7">
    <source>
        <dbReference type="PROSITE-ProRule" id="PRU00455"/>
    </source>
</evidence>
<protein>
    <recommendedName>
        <fullName evidence="9">SIAH-type domain-containing protein</fullName>
    </recommendedName>
</protein>
<evidence type="ECO:0000256" key="3">
    <source>
        <dbReference type="ARBA" id="ARBA00022737"/>
    </source>
</evidence>
<gene>
    <name evidence="10" type="ORF">BDK51DRAFT_35204</name>
</gene>
<feature type="compositionally biased region" description="Polar residues" evidence="8">
    <location>
        <begin position="156"/>
        <end position="168"/>
    </location>
</feature>
<keyword evidence="3" id="KW-0677">Repeat</keyword>
<dbReference type="SMART" id="SM00320">
    <property type="entry name" value="WD40"/>
    <property type="match status" value="2"/>
</dbReference>
<feature type="domain" description="SIAH-type" evidence="9">
    <location>
        <begin position="191"/>
        <end position="251"/>
    </location>
</feature>
<evidence type="ECO:0000313" key="10">
    <source>
        <dbReference type="EMBL" id="RKO87903.1"/>
    </source>
</evidence>
<keyword evidence="11" id="KW-1185">Reference proteome</keyword>
<dbReference type="PROSITE" id="PS51081">
    <property type="entry name" value="ZF_SIAH"/>
    <property type="match status" value="1"/>
</dbReference>
<evidence type="ECO:0000256" key="4">
    <source>
        <dbReference type="ARBA" id="ARBA00022771"/>
    </source>
</evidence>
<keyword evidence="5" id="KW-0862">Zinc</keyword>
<proteinExistence type="predicted"/>
<dbReference type="SUPFAM" id="SSF50978">
    <property type="entry name" value="WD40 repeat-like"/>
    <property type="match status" value="1"/>
</dbReference>
<feature type="region of interest" description="Disordered" evidence="8">
    <location>
        <begin position="1"/>
        <end position="65"/>
    </location>
</feature>
<organism evidence="10 11">
    <name type="scientific">Blyttiomyces helicus</name>
    <dbReference type="NCBI Taxonomy" id="388810"/>
    <lineage>
        <taxon>Eukaryota</taxon>
        <taxon>Fungi</taxon>
        <taxon>Fungi incertae sedis</taxon>
        <taxon>Chytridiomycota</taxon>
        <taxon>Chytridiomycota incertae sedis</taxon>
        <taxon>Chytridiomycetes</taxon>
        <taxon>Chytridiomycetes incertae sedis</taxon>
        <taxon>Blyttiomyces</taxon>
    </lineage>
</organism>
<dbReference type="SUPFAM" id="SSF49599">
    <property type="entry name" value="TRAF domain-like"/>
    <property type="match status" value="1"/>
</dbReference>
<feature type="region of interest" description="Disordered" evidence="8">
    <location>
        <begin position="293"/>
        <end position="333"/>
    </location>
</feature>
<dbReference type="InterPro" id="IPR001680">
    <property type="entry name" value="WD40_rpt"/>
</dbReference>
<dbReference type="Proteomes" id="UP000269721">
    <property type="component" value="Unassembled WGS sequence"/>
</dbReference>
<dbReference type="InterPro" id="IPR036322">
    <property type="entry name" value="WD40_repeat_dom_sf"/>
</dbReference>
<dbReference type="InterPro" id="IPR015943">
    <property type="entry name" value="WD40/YVTN_repeat-like_dom_sf"/>
</dbReference>
<evidence type="ECO:0000313" key="11">
    <source>
        <dbReference type="Proteomes" id="UP000269721"/>
    </source>
</evidence>
<dbReference type="GO" id="GO:0008270">
    <property type="term" value="F:zinc ion binding"/>
    <property type="evidence" value="ECO:0007669"/>
    <property type="project" value="UniProtKB-KW"/>
</dbReference>
<dbReference type="OrthoDB" id="538223at2759"/>
<dbReference type="InterPro" id="IPR013083">
    <property type="entry name" value="Znf_RING/FYVE/PHD"/>
</dbReference>
<name>A0A4P9W8V5_9FUNG</name>
<feature type="repeat" description="WD" evidence="6">
    <location>
        <begin position="405"/>
        <end position="435"/>
    </location>
</feature>
<accession>A0A4P9W8V5</accession>
<feature type="compositionally biased region" description="Basic residues" evidence="8">
    <location>
        <begin position="96"/>
        <end position="107"/>
    </location>
</feature>
<dbReference type="EMBL" id="KZ997080">
    <property type="protein sequence ID" value="RKO87903.1"/>
    <property type="molecule type" value="Genomic_DNA"/>
</dbReference>
<dbReference type="AlphaFoldDB" id="A0A4P9W8V5"/>
<feature type="compositionally biased region" description="Low complexity" evidence="8">
    <location>
        <begin position="300"/>
        <end position="310"/>
    </location>
</feature>
<dbReference type="PANTHER" id="PTHR19848">
    <property type="entry name" value="WD40 REPEAT PROTEIN"/>
    <property type="match status" value="1"/>
</dbReference>
<evidence type="ECO:0000256" key="8">
    <source>
        <dbReference type="SAM" id="MobiDB-lite"/>
    </source>
</evidence>
<keyword evidence="2" id="KW-0479">Metal-binding</keyword>
<sequence length="451" mass="48842">MVSFDGEGQDFDRSDSAVVVASSSKPLAPDSVRLRVPEQERRIEYSRSTEKGKTEQCAPSKPSSCRNHPSLFCAQFAGEGRGAGRGSAVSEGGRERRNKRRLRKPSGRVKANGAAACGSARMFTTNQSLRSEEKHRNRRSGPLDSGQREKEAEVSTLATTEVATSQGEQARKMELASNLHPNLAVSGLVSELPIFCPYRNFGCTEMIRLDAVPYHSSHCPFAPSDCSNSVYGCTFKGIAREIVGHAAECPYEKIKGFLKLNDLRISKLEALISEQASELEALRKKIPPKKSMSRIHLGNLSSPLLPPSSEADSESSEAEDVRGAGAASRGLRGGSFRTDVDGRGLVVCARRRTWPEGDLRCRQTISENRTGVTSVIYDNGKLYSGAYDGSTKVFNAASGELIRSMQGHSLSVWSLAVHNSSNRLFSAGSDGQIKVCPESYGIVGDLNFRSG</sequence>
<dbReference type="Gene3D" id="3.30.40.10">
    <property type="entry name" value="Zinc/RING finger domain, C3HC4 (zinc finger)"/>
    <property type="match status" value="1"/>
</dbReference>
<evidence type="ECO:0000259" key="9">
    <source>
        <dbReference type="PROSITE" id="PS51081"/>
    </source>
</evidence>
<keyword evidence="1 6" id="KW-0853">WD repeat</keyword>
<evidence type="ECO:0000256" key="2">
    <source>
        <dbReference type="ARBA" id="ARBA00022723"/>
    </source>
</evidence>
<dbReference type="Gene3D" id="2.130.10.10">
    <property type="entry name" value="YVTN repeat-like/Quinoprotein amine dehydrogenase"/>
    <property type="match status" value="1"/>
</dbReference>
<feature type="region of interest" description="Disordered" evidence="8">
    <location>
        <begin position="78"/>
        <end position="169"/>
    </location>
</feature>
<dbReference type="Pfam" id="PF00400">
    <property type="entry name" value="WD40"/>
    <property type="match status" value="2"/>
</dbReference>
<dbReference type="PANTHER" id="PTHR19848:SF8">
    <property type="entry name" value="F-BOX AND WD REPEAT DOMAIN CONTAINING 7"/>
    <property type="match status" value="1"/>
</dbReference>
<evidence type="ECO:0000256" key="1">
    <source>
        <dbReference type="ARBA" id="ARBA00022574"/>
    </source>
</evidence>
<keyword evidence="4 7" id="KW-0863">Zinc-finger</keyword>
<evidence type="ECO:0000256" key="6">
    <source>
        <dbReference type="PROSITE-ProRule" id="PRU00221"/>
    </source>
</evidence>
<reference evidence="11" key="1">
    <citation type="journal article" date="2018" name="Nat. Microbiol.">
        <title>Leveraging single-cell genomics to expand the fungal tree of life.</title>
        <authorList>
            <person name="Ahrendt S.R."/>
            <person name="Quandt C.A."/>
            <person name="Ciobanu D."/>
            <person name="Clum A."/>
            <person name="Salamov A."/>
            <person name="Andreopoulos B."/>
            <person name="Cheng J.F."/>
            <person name="Woyke T."/>
            <person name="Pelin A."/>
            <person name="Henrissat B."/>
            <person name="Reynolds N.K."/>
            <person name="Benny G.L."/>
            <person name="Smith M.E."/>
            <person name="James T.Y."/>
            <person name="Grigoriev I.V."/>
        </authorList>
    </citation>
    <scope>NUCLEOTIDE SEQUENCE [LARGE SCALE GENOMIC DNA]</scope>
</reference>